<dbReference type="PANTHER" id="PTHR16266:SF17">
    <property type="entry name" value="BRWD3"/>
    <property type="match status" value="1"/>
</dbReference>
<dbReference type="InterPro" id="IPR001487">
    <property type="entry name" value="Bromodomain"/>
</dbReference>
<accession>A0AAV1L036</accession>
<keyword evidence="1 2" id="KW-0103">Bromodomain</keyword>
<dbReference type="GO" id="GO:0005634">
    <property type="term" value="C:nucleus"/>
    <property type="evidence" value="ECO:0007669"/>
    <property type="project" value="TreeGrafter"/>
</dbReference>
<keyword evidence="6" id="KW-1185">Reference proteome</keyword>
<sequence>MCGRASRTWWVGHYCTRHYTTSRDPADVARGRRAVQGARGPAAVPVVRARRRVPRRPVHCAGALREPGGWVTTALVTTPRHVTQLMSLAVAEPFVAPVDLQLYPSYALVVAYPVDLSTVRARFENLFYRRPAAAQFDARYLASNAERFNKPHSPIVRQARLVTDLLMYIISNWQNVDVVAKYHELAASYHSSDDEPLATTLHKNCERQQKLSGGGASGGGGARWVSRCGALLAELSASADAQPFRRPVSPLQAPDYARVVATPMDLGTVRARLTGGVYTRPEQFARDVRLVFSNSRLYNTNKRSRIYSMTVRLSSLFEALWARVEGSRSGGRSGERPAARSAGRSAARSSRAPRSRSARRTRRAARRTRRAARAARNGQCCLTLQSRNY</sequence>
<dbReference type="AlphaFoldDB" id="A0AAV1L036"/>
<dbReference type="SUPFAM" id="SSF47370">
    <property type="entry name" value="Bromodomain"/>
    <property type="match status" value="2"/>
</dbReference>
<evidence type="ECO:0000313" key="6">
    <source>
        <dbReference type="Proteomes" id="UP001314205"/>
    </source>
</evidence>
<dbReference type="PRINTS" id="PR00503">
    <property type="entry name" value="BROMODOMAIN"/>
</dbReference>
<dbReference type="GO" id="GO:0008360">
    <property type="term" value="P:regulation of cell shape"/>
    <property type="evidence" value="ECO:0007669"/>
    <property type="project" value="TreeGrafter"/>
</dbReference>
<dbReference type="FunFam" id="1.20.920.10:FF:000066">
    <property type="entry name" value="Transcription initiation factor TFIID subunit 1"/>
    <property type="match status" value="1"/>
</dbReference>
<dbReference type="SMART" id="SM00297">
    <property type="entry name" value="BROMO"/>
    <property type="match status" value="2"/>
</dbReference>
<dbReference type="GO" id="GO:0006357">
    <property type="term" value="P:regulation of transcription by RNA polymerase II"/>
    <property type="evidence" value="ECO:0007669"/>
    <property type="project" value="TreeGrafter"/>
</dbReference>
<protein>
    <recommendedName>
        <fullName evidence="4">Bromo domain-containing protein</fullName>
    </recommendedName>
</protein>
<evidence type="ECO:0000313" key="5">
    <source>
        <dbReference type="EMBL" id="CAK1587401.1"/>
    </source>
</evidence>
<dbReference type="InterPro" id="IPR052060">
    <property type="entry name" value="Bromo_WD_repeat"/>
</dbReference>
<evidence type="ECO:0000256" key="1">
    <source>
        <dbReference type="ARBA" id="ARBA00023117"/>
    </source>
</evidence>
<name>A0AAV1L036_9NEOP</name>
<dbReference type="PROSITE" id="PS50014">
    <property type="entry name" value="BROMODOMAIN_2"/>
    <property type="match status" value="2"/>
</dbReference>
<evidence type="ECO:0000256" key="3">
    <source>
        <dbReference type="SAM" id="MobiDB-lite"/>
    </source>
</evidence>
<comment type="caution">
    <text evidence="5">The sequence shown here is derived from an EMBL/GenBank/DDBJ whole genome shotgun (WGS) entry which is preliminary data.</text>
</comment>
<evidence type="ECO:0000259" key="4">
    <source>
        <dbReference type="PROSITE" id="PS50014"/>
    </source>
</evidence>
<dbReference type="GO" id="GO:0007010">
    <property type="term" value="P:cytoskeleton organization"/>
    <property type="evidence" value="ECO:0007669"/>
    <property type="project" value="TreeGrafter"/>
</dbReference>
<feature type="compositionally biased region" description="Low complexity" evidence="3">
    <location>
        <begin position="339"/>
        <end position="350"/>
    </location>
</feature>
<dbReference type="Proteomes" id="UP001314205">
    <property type="component" value="Unassembled WGS sequence"/>
</dbReference>
<proteinExistence type="predicted"/>
<dbReference type="Gene3D" id="1.20.920.10">
    <property type="entry name" value="Bromodomain-like"/>
    <property type="match status" value="2"/>
</dbReference>
<reference evidence="5 6" key="1">
    <citation type="submission" date="2023-11" db="EMBL/GenBank/DDBJ databases">
        <authorList>
            <person name="Hedman E."/>
            <person name="Englund M."/>
            <person name="Stromberg M."/>
            <person name="Nyberg Akerstrom W."/>
            <person name="Nylinder S."/>
            <person name="Jareborg N."/>
            <person name="Kallberg Y."/>
            <person name="Kronander E."/>
        </authorList>
    </citation>
    <scope>NUCLEOTIDE SEQUENCE [LARGE SCALE GENOMIC DNA]</scope>
</reference>
<feature type="domain" description="Bromo" evidence="4">
    <location>
        <begin position="86"/>
        <end position="156"/>
    </location>
</feature>
<organism evidence="5 6">
    <name type="scientific">Parnassius mnemosyne</name>
    <name type="common">clouded apollo</name>
    <dbReference type="NCBI Taxonomy" id="213953"/>
    <lineage>
        <taxon>Eukaryota</taxon>
        <taxon>Metazoa</taxon>
        <taxon>Ecdysozoa</taxon>
        <taxon>Arthropoda</taxon>
        <taxon>Hexapoda</taxon>
        <taxon>Insecta</taxon>
        <taxon>Pterygota</taxon>
        <taxon>Neoptera</taxon>
        <taxon>Endopterygota</taxon>
        <taxon>Lepidoptera</taxon>
        <taxon>Glossata</taxon>
        <taxon>Ditrysia</taxon>
        <taxon>Papilionoidea</taxon>
        <taxon>Papilionidae</taxon>
        <taxon>Parnassiinae</taxon>
        <taxon>Parnassini</taxon>
        <taxon>Parnassius</taxon>
        <taxon>Driopa</taxon>
    </lineage>
</organism>
<feature type="region of interest" description="Disordered" evidence="3">
    <location>
        <begin position="327"/>
        <end position="377"/>
    </location>
</feature>
<evidence type="ECO:0000256" key="2">
    <source>
        <dbReference type="PROSITE-ProRule" id="PRU00035"/>
    </source>
</evidence>
<gene>
    <name evidence="5" type="ORF">PARMNEM_LOCUS8236</name>
</gene>
<feature type="domain" description="Bromo" evidence="4">
    <location>
        <begin position="236"/>
        <end position="306"/>
    </location>
</feature>
<dbReference type="PANTHER" id="PTHR16266">
    <property type="entry name" value="WD REPEAT DOMAIN 9"/>
    <property type="match status" value="1"/>
</dbReference>
<dbReference type="InterPro" id="IPR036427">
    <property type="entry name" value="Bromodomain-like_sf"/>
</dbReference>
<feature type="compositionally biased region" description="Basic residues" evidence="3">
    <location>
        <begin position="351"/>
        <end position="373"/>
    </location>
</feature>
<dbReference type="EMBL" id="CAVLGL010000082">
    <property type="protein sequence ID" value="CAK1587401.1"/>
    <property type="molecule type" value="Genomic_DNA"/>
</dbReference>
<dbReference type="Pfam" id="PF00439">
    <property type="entry name" value="Bromodomain"/>
    <property type="match status" value="2"/>
</dbReference>